<dbReference type="PROSITE" id="PS51450">
    <property type="entry name" value="LRR"/>
    <property type="match status" value="9"/>
</dbReference>
<dbReference type="InterPro" id="IPR001611">
    <property type="entry name" value="Leu-rich_rpt"/>
</dbReference>
<dbReference type="InterPro" id="IPR032675">
    <property type="entry name" value="LRR_dom_sf"/>
</dbReference>
<keyword evidence="3" id="KW-1133">Transmembrane helix</keyword>
<evidence type="ECO:0000256" key="1">
    <source>
        <dbReference type="ARBA" id="ARBA00022614"/>
    </source>
</evidence>
<dbReference type="STRING" id="6313.A0A0K0DH46"/>
<dbReference type="Gene3D" id="3.80.10.10">
    <property type="entry name" value="Ribonuclease Inhibitor"/>
    <property type="match status" value="2"/>
</dbReference>
<reference evidence="5" key="2">
    <citation type="submission" date="2017-02" db="UniProtKB">
        <authorList>
            <consortium name="WormBaseParasite"/>
        </authorList>
    </citation>
    <scope>IDENTIFICATION</scope>
</reference>
<dbReference type="Pfam" id="PF12799">
    <property type="entry name" value="LRR_4"/>
    <property type="match status" value="2"/>
</dbReference>
<dbReference type="Proteomes" id="UP000035642">
    <property type="component" value="Unassembled WGS sequence"/>
</dbReference>
<name>A0A0K0DH46_ANGCA</name>
<reference evidence="4" key="1">
    <citation type="submission" date="2012-09" db="EMBL/GenBank/DDBJ databases">
        <authorList>
            <person name="Martin A.A."/>
        </authorList>
    </citation>
    <scope>NUCLEOTIDE SEQUENCE</scope>
</reference>
<dbReference type="Pfam" id="PF14580">
    <property type="entry name" value="LRR_9"/>
    <property type="match status" value="1"/>
</dbReference>
<dbReference type="SMART" id="SM00365">
    <property type="entry name" value="LRR_SD22"/>
    <property type="match status" value="9"/>
</dbReference>
<keyword evidence="3" id="KW-0472">Membrane</keyword>
<keyword evidence="2" id="KW-0677">Repeat</keyword>
<proteinExistence type="predicted"/>
<protein>
    <submittedName>
        <fullName evidence="5">Protein phosphatase 1 regulatory subunit 22</fullName>
    </submittedName>
</protein>
<dbReference type="WBParaSite" id="ACAC_0001046601-mRNA-1">
    <property type="protein sequence ID" value="ACAC_0001046601-mRNA-1"/>
    <property type="gene ID" value="ACAC_0001046601"/>
</dbReference>
<dbReference type="SUPFAM" id="SSF52058">
    <property type="entry name" value="L domain-like"/>
    <property type="match status" value="1"/>
</dbReference>
<sequence>MRAPRGAPVPLWFSVRNKLPASIKVTRPSLGTVAVISTVILTGAGIFAVTFYPMIENDYYKSAQTEERALLRGTREDHAHGQRVCKINVVEQMSEKSVEPHDEEESGGSPNITHHEYEAVLKNDYSLDHLSDDVEVHLLRTTPIDISEKLTLFAITYTFQSIDLSHTRADHIPDLSRFSSLKELAIRTNLLKCMGPNLRSLVGLIELDLYENQIEAIENLETLDNLRRLDLSFNRIREISGLSTLAKLTRIYLVHNKITEIKGFDSLLELELLELGDNRITNIKNISHLTKLRELYIGKNKITRIEGLESLKDLRLLSIPANRLTKLENLQALTNLEEIYLSDQGIEDISHLALLRKLRIIDISNNEVTSLDGISELKELTDLWANDNRISNWAEIDKLSGLDKLDTVYLERNPIYESDRTAYRRKVMLALQQVKQIDATMCR</sequence>
<feature type="transmembrane region" description="Helical" evidence="3">
    <location>
        <begin position="33"/>
        <end position="55"/>
    </location>
</feature>
<evidence type="ECO:0000256" key="3">
    <source>
        <dbReference type="SAM" id="Phobius"/>
    </source>
</evidence>
<dbReference type="SMART" id="SM00369">
    <property type="entry name" value="LRR_TYP"/>
    <property type="match status" value="6"/>
</dbReference>
<keyword evidence="1" id="KW-0433">Leucine-rich repeat</keyword>
<dbReference type="AlphaFoldDB" id="A0A0K0DH46"/>
<dbReference type="PANTHER" id="PTHR46652:SF3">
    <property type="entry name" value="LEUCINE-RICH REPEAT-CONTAINING PROTEIN 9"/>
    <property type="match status" value="1"/>
</dbReference>
<keyword evidence="4" id="KW-1185">Reference proteome</keyword>
<dbReference type="InterPro" id="IPR025875">
    <property type="entry name" value="Leu-rich_rpt_4"/>
</dbReference>
<evidence type="ECO:0000313" key="4">
    <source>
        <dbReference type="Proteomes" id="UP000035642"/>
    </source>
</evidence>
<dbReference type="InterPro" id="IPR003591">
    <property type="entry name" value="Leu-rich_rpt_typical-subtyp"/>
</dbReference>
<evidence type="ECO:0000256" key="2">
    <source>
        <dbReference type="ARBA" id="ARBA00022737"/>
    </source>
</evidence>
<evidence type="ECO:0000313" key="5">
    <source>
        <dbReference type="WBParaSite" id="ACAC_0001046601-mRNA-1"/>
    </source>
</evidence>
<keyword evidence="3" id="KW-0812">Transmembrane</keyword>
<accession>A0A0K0DH46</accession>
<dbReference type="InterPro" id="IPR050836">
    <property type="entry name" value="SDS22/Internalin_LRR"/>
</dbReference>
<dbReference type="PANTHER" id="PTHR46652">
    <property type="entry name" value="LEUCINE-RICH REPEAT AND IQ DOMAIN-CONTAINING PROTEIN 1-RELATED"/>
    <property type="match status" value="1"/>
</dbReference>
<organism evidence="4 5">
    <name type="scientific">Angiostrongylus cantonensis</name>
    <name type="common">Rat lungworm</name>
    <dbReference type="NCBI Taxonomy" id="6313"/>
    <lineage>
        <taxon>Eukaryota</taxon>
        <taxon>Metazoa</taxon>
        <taxon>Ecdysozoa</taxon>
        <taxon>Nematoda</taxon>
        <taxon>Chromadorea</taxon>
        <taxon>Rhabditida</taxon>
        <taxon>Rhabditina</taxon>
        <taxon>Rhabditomorpha</taxon>
        <taxon>Strongyloidea</taxon>
        <taxon>Metastrongylidae</taxon>
        <taxon>Angiostrongylus</taxon>
    </lineage>
</organism>